<keyword evidence="11" id="KW-1185">Reference proteome</keyword>
<evidence type="ECO:0000313" key="11">
    <source>
        <dbReference type="Proteomes" id="UP000812966"/>
    </source>
</evidence>
<dbReference type="EMBL" id="JABELV010000113">
    <property type="protein sequence ID" value="KAG7530604.1"/>
    <property type="molecule type" value="Genomic_DNA"/>
</dbReference>
<feature type="compositionally biased region" description="Polar residues" evidence="8">
    <location>
        <begin position="29"/>
        <end position="40"/>
    </location>
</feature>
<proteinExistence type="inferred from homology"/>
<dbReference type="GO" id="GO:0005774">
    <property type="term" value="C:vacuolar membrane"/>
    <property type="evidence" value="ECO:0007669"/>
    <property type="project" value="TreeGrafter"/>
</dbReference>
<dbReference type="InterPro" id="IPR036259">
    <property type="entry name" value="MFS_trans_sf"/>
</dbReference>
<comment type="subcellular location">
    <subcellularLocation>
        <location evidence="1">Endomembrane system</location>
        <topology evidence="1">Multi-pass membrane protein</topology>
    </subcellularLocation>
</comment>
<feature type="transmembrane region" description="Helical" evidence="9">
    <location>
        <begin position="394"/>
        <end position="415"/>
    </location>
</feature>
<feature type="region of interest" description="Disordered" evidence="8">
    <location>
        <begin position="1"/>
        <end position="69"/>
    </location>
</feature>
<reference evidence="10" key="1">
    <citation type="submission" date="2020-04" db="EMBL/GenBank/DDBJ databases">
        <title>Analysis of mating type loci in Filobasidium floriforme.</title>
        <authorList>
            <person name="Nowrousian M."/>
        </authorList>
    </citation>
    <scope>NUCLEOTIDE SEQUENCE</scope>
    <source>
        <strain evidence="10">CBS 6242</strain>
    </source>
</reference>
<feature type="transmembrane region" description="Helical" evidence="9">
    <location>
        <begin position="266"/>
        <end position="292"/>
    </location>
</feature>
<dbReference type="InterPro" id="IPR005828">
    <property type="entry name" value="MFS_sugar_transport-like"/>
</dbReference>
<accession>A0A8K0NPF3</accession>
<dbReference type="Pfam" id="PF00083">
    <property type="entry name" value="Sugar_tr"/>
    <property type="match status" value="1"/>
</dbReference>
<keyword evidence="5 9" id="KW-1133">Transmembrane helix</keyword>
<feature type="transmembrane region" description="Helical" evidence="9">
    <location>
        <begin position="228"/>
        <end position="246"/>
    </location>
</feature>
<dbReference type="GO" id="GO:0015343">
    <property type="term" value="F:siderophore-iron transmembrane transporter activity"/>
    <property type="evidence" value="ECO:0007669"/>
    <property type="project" value="TreeGrafter"/>
</dbReference>
<dbReference type="GO" id="GO:0005768">
    <property type="term" value="C:endosome"/>
    <property type="evidence" value="ECO:0007669"/>
    <property type="project" value="TreeGrafter"/>
</dbReference>
<organism evidence="10 11">
    <name type="scientific">Filobasidium floriforme</name>
    <dbReference type="NCBI Taxonomy" id="5210"/>
    <lineage>
        <taxon>Eukaryota</taxon>
        <taxon>Fungi</taxon>
        <taxon>Dikarya</taxon>
        <taxon>Basidiomycota</taxon>
        <taxon>Agaricomycotina</taxon>
        <taxon>Tremellomycetes</taxon>
        <taxon>Filobasidiales</taxon>
        <taxon>Filobasidiaceae</taxon>
        <taxon>Filobasidium</taxon>
    </lineage>
</organism>
<keyword evidence="7 9" id="KW-0472">Membrane</keyword>
<protein>
    <submittedName>
        <fullName evidence="10">Uncharacterized protein</fullName>
    </submittedName>
</protein>
<evidence type="ECO:0000256" key="4">
    <source>
        <dbReference type="ARBA" id="ARBA00022692"/>
    </source>
</evidence>
<dbReference type="Gene3D" id="1.20.1250.20">
    <property type="entry name" value="MFS general substrate transporter like domains"/>
    <property type="match status" value="2"/>
</dbReference>
<dbReference type="AlphaFoldDB" id="A0A8K0NPF3"/>
<evidence type="ECO:0000313" key="10">
    <source>
        <dbReference type="EMBL" id="KAG7530604.1"/>
    </source>
</evidence>
<feature type="compositionally biased region" description="Basic and acidic residues" evidence="8">
    <location>
        <begin position="44"/>
        <end position="68"/>
    </location>
</feature>
<feature type="transmembrane region" description="Helical" evidence="9">
    <location>
        <begin position="201"/>
        <end position="221"/>
    </location>
</feature>
<sequence length="640" mass="70384">MLYGPGVEFESPTAKWDQGDSTIDDRGQNRQPSSSGSSDLYHQGQDHDLQTQTHRDDKKDKKDNKEEPLTYTAEGDAQIILSGGQSPGVRRMEAINAHLKTWERWALFFGVFLVTYVYGLDGTVRYTYQGYATASYAQHSLLSTITVVRSVIGAAAQPTAAKISDVFGRTELILVSIVFYVVGTIVESVSDDVQTFCAGAVIYQIGYTMIILLVEVIIADLTSLRSRLFFSFVPALPFIINTWVSGDVSAAVLSDDPTQDGSWRPGIWMWAIIYPVSTIPLVAILVVAQYRAKRAGALESYRSPFQLLGWKRLLVSLFWQLDVIGIILIIAVFGLILTPLTLAGGTEDQSRWRDGDILAPLVVGVVCIPAWIVWEIKAPHPMIPFKLLKGRGVWAAFGIACTLNFSWGMQADYLYAVLQVAIGESVKSSQRIQSLYSFTSTITGTLLGLVVYKVRRLKWFILFGVCVWPVAMGLMVRYRGGESSYAGVIAGQVILGFAGGFFTYPTQASVQAETKHEHVAVVTGLYLATYQIGSALAASISGAIWTQTLKSRLTKELGSSSIADAVYADPYGSIVTYTWDTPERQAIVRAYQHVQRILCIVGLCVGFLLIFFGACLRDRKLGDEQSRPDAGKEIDSEEEA</sequence>
<dbReference type="FunFam" id="1.20.1250.20:FF:000197">
    <property type="entry name" value="Siderophore iron transporter 1"/>
    <property type="match status" value="1"/>
</dbReference>
<keyword evidence="6" id="KW-0406">Ion transport</keyword>
<feature type="transmembrane region" description="Helical" evidence="9">
    <location>
        <begin position="172"/>
        <end position="189"/>
    </location>
</feature>
<keyword evidence="3" id="KW-0813">Transport</keyword>
<feature type="transmembrane region" description="Helical" evidence="9">
    <location>
        <begin position="102"/>
        <end position="120"/>
    </location>
</feature>
<evidence type="ECO:0000256" key="3">
    <source>
        <dbReference type="ARBA" id="ARBA00022448"/>
    </source>
</evidence>
<dbReference type="InterPro" id="IPR011701">
    <property type="entry name" value="MFS"/>
</dbReference>
<keyword evidence="4 9" id="KW-0812">Transmembrane</keyword>
<name>A0A8K0NPF3_9TREE</name>
<feature type="transmembrane region" description="Helical" evidence="9">
    <location>
        <begin position="594"/>
        <end position="616"/>
    </location>
</feature>
<feature type="transmembrane region" description="Helical" evidence="9">
    <location>
        <begin position="484"/>
        <end position="504"/>
    </location>
</feature>
<evidence type="ECO:0000256" key="6">
    <source>
        <dbReference type="ARBA" id="ARBA00023065"/>
    </source>
</evidence>
<dbReference type="GO" id="GO:0005886">
    <property type="term" value="C:plasma membrane"/>
    <property type="evidence" value="ECO:0007669"/>
    <property type="project" value="TreeGrafter"/>
</dbReference>
<evidence type="ECO:0000256" key="5">
    <source>
        <dbReference type="ARBA" id="ARBA00022989"/>
    </source>
</evidence>
<comment type="caution">
    <text evidence="10">The sequence shown here is derived from an EMBL/GenBank/DDBJ whole genome shotgun (WGS) entry which is preliminary data.</text>
</comment>
<feature type="transmembrane region" description="Helical" evidence="9">
    <location>
        <begin position="525"/>
        <end position="545"/>
    </location>
</feature>
<evidence type="ECO:0000256" key="7">
    <source>
        <dbReference type="ARBA" id="ARBA00023136"/>
    </source>
</evidence>
<evidence type="ECO:0000256" key="9">
    <source>
        <dbReference type="SAM" id="Phobius"/>
    </source>
</evidence>
<gene>
    <name evidence="10" type="ORF">FFLO_04906</name>
</gene>
<evidence type="ECO:0000256" key="1">
    <source>
        <dbReference type="ARBA" id="ARBA00004127"/>
    </source>
</evidence>
<dbReference type="Pfam" id="PF07690">
    <property type="entry name" value="MFS_1"/>
    <property type="match status" value="1"/>
</dbReference>
<dbReference type="Proteomes" id="UP000812966">
    <property type="component" value="Unassembled WGS sequence"/>
</dbReference>
<feature type="transmembrane region" description="Helical" evidence="9">
    <location>
        <begin position="357"/>
        <end position="374"/>
    </location>
</feature>
<feature type="transmembrane region" description="Helical" evidence="9">
    <location>
        <begin position="435"/>
        <end position="452"/>
    </location>
</feature>
<feature type="transmembrane region" description="Helical" evidence="9">
    <location>
        <begin position="459"/>
        <end position="478"/>
    </location>
</feature>
<dbReference type="PANTHER" id="PTHR23501">
    <property type="entry name" value="MAJOR FACILITATOR SUPERFAMILY"/>
    <property type="match status" value="1"/>
</dbReference>
<comment type="similarity">
    <text evidence="2">Belongs to the major facilitator superfamily.</text>
</comment>
<feature type="transmembrane region" description="Helical" evidence="9">
    <location>
        <begin position="313"/>
        <end position="337"/>
    </location>
</feature>
<evidence type="ECO:0000256" key="2">
    <source>
        <dbReference type="ARBA" id="ARBA00008335"/>
    </source>
</evidence>
<evidence type="ECO:0000256" key="8">
    <source>
        <dbReference type="SAM" id="MobiDB-lite"/>
    </source>
</evidence>
<dbReference type="SUPFAM" id="SSF103473">
    <property type="entry name" value="MFS general substrate transporter"/>
    <property type="match status" value="1"/>
</dbReference>
<dbReference type="PANTHER" id="PTHR23501:SF92">
    <property type="entry name" value="GLUTATHIONE EXCHANGER 1-RELATED"/>
    <property type="match status" value="1"/>
</dbReference>